<feature type="transmembrane region" description="Helical" evidence="1">
    <location>
        <begin position="44"/>
        <end position="66"/>
    </location>
</feature>
<dbReference type="Pfam" id="PF19700">
    <property type="entry name" value="DUF6198"/>
    <property type="match status" value="1"/>
</dbReference>
<proteinExistence type="predicted"/>
<dbReference type="AlphaFoldDB" id="A0A7I8D866"/>
<dbReference type="InterPro" id="IPR038750">
    <property type="entry name" value="YczE/YyaS-like"/>
</dbReference>
<dbReference type="Proteomes" id="UP000593802">
    <property type="component" value="Chromosome"/>
</dbReference>
<dbReference type="EMBL" id="AP023366">
    <property type="protein sequence ID" value="BCJ86304.1"/>
    <property type="molecule type" value="Genomic_DNA"/>
</dbReference>
<reference evidence="2 3" key="1">
    <citation type="submission" date="2020-08" db="EMBL/GenBank/DDBJ databases">
        <title>Complete Genome Sequence of Effusibacillus dendaii Strain skT53, Isolated from Farmland soil.</title>
        <authorList>
            <person name="Konishi T."/>
            <person name="Kawasaki H."/>
        </authorList>
    </citation>
    <scope>NUCLEOTIDE SEQUENCE [LARGE SCALE GENOMIC DNA]</scope>
    <source>
        <strain evidence="3">skT53</strain>
    </source>
</reference>
<keyword evidence="3" id="KW-1185">Reference proteome</keyword>
<accession>A0A7I8D866</accession>
<dbReference type="PANTHER" id="PTHR40078:SF1">
    <property type="entry name" value="INTEGRAL MEMBRANE PROTEIN"/>
    <property type="match status" value="1"/>
</dbReference>
<organism evidence="2 3">
    <name type="scientific">Effusibacillus dendaii</name>
    <dbReference type="NCBI Taxonomy" id="2743772"/>
    <lineage>
        <taxon>Bacteria</taxon>
        <taxon>Bacillati</taxon>
        <taxon>Bacillota</taxon>
        <taxon>Bacilli</taxon>
        <taxon>Bacillales</taxon>
        <taxon>Alicyclobacillaceae</taxon>
        <taxon>Effusibacillus</taxon>
    </lineage>
</organism>
<dbReference type="RefSeq" id="WP_200760316.1">
    <property type="nucleotide sequence ID" value="NZ_AP023366.1"/>
</dbReference>
<feature type="transmembrane region" description="Helical" evidence="1">
    <location>
        <begin position="194"/>
        <end position="218"/>
    </location>
</feature>
<feature type="transmembrane region" description="Helical" evidence="1">
    <location>
        <begin position="86"/>
        <end position="105"/>
    </location>
</feature>
<sequence length="247" mass="27189">MESDTYTGAVEGARKTIILRSLDGRKKAADSQLAYRVWLTVRRLAVFLVGIWIMSYGIVCVVKAHLGAAPWDVLHLGIALHTGLSFGRVQQMAGLVILLTACLILKKWPSFGSIANMVLVGEFCDWIIRWQLVPEWQHLAARIGLFVVGIAVWGFGTGIYIESRLGAGPRDWLMLALHQTTGWAIRWVRTFLEIFAVAVGFALGGPFSAGTIVFSLSIGHSTEYGLRVAAKLCNRFVKGGETYETVH</sequence>
<keyword evidence="1" id="KW-0812">Transmembrane</keyword>
<evidence type="ECO:0000256" key="1">
    <source>
        <dbReference type="SAM" id="Phobius"/>
    </source>
</evidence>
<keyword evidence="1" id="KW-0472">Membrane</keyword>
<protein>
    <submittedName>
        <fullName evidence="2">Membrane protein</fullName>
    </submittedName>
</protein>
<keyword evidence="1" id="KW-1133">Transmembrane helix</keyword>
<dbReference type="KEGG" id="eff:skT53_12890"/>
<evidence type="ECO:0000313" key="3">
    <source>
        <dbReference type="Proteomes" id="UP000593802"/>
    </source>
</evidence>
<feature type="transmembrane region" description="Helical" evidence="1">
    <location>
        <begin position="139"/>
        <end position="160"/>
    </location>
</feature>
<evidence type="ECO:0000313" key="2">
    <source>
        <dbReference type="EMBL" id="BCJ86304.1"/>
    </source>
</evidence>
<gene>
    <name evidence="2" type="ORF">skT53_12890</name>
</gene>
<dbReference type="PANTHER" id="PTHR40078">
    <property type="entry name" value="INTEGRAL MEMBRANE PROTEIN-RELATED"/>
    <property type="match status" value="1"/>
</dbReference>
<name>A0A7I8D866_9BACL</name>